<proteinExistence type="inferred from homology"/>
<keyword evidence="4 10" id="KW-0808">Transferase</keyword>
<feature type="site" description="Interaction with substrate tRNA" evidence="10">
    <location>
        <position position="103"/>
    </location>
</feature>
<dbReference type="SUPFAM" id="SSF52540">
    <property type="entry name" value="P-loop containing nucleoside triphosphate hydrolases"/>
    <property type="match status" value="1"/>
</dbReference>
<dbReference type="AlphaFoldDB" id="A0A4Y6V7T9"/>
<dbReference type="OrthoDB" id="9776390at2"/>
<evidence type="ECO:0000313" key="14">
    <source>
        <dbReference type="EMBL" id="QDH24701.1"/>
    </source>
</evidence>
<sequence>MNASRIAIIVAGPTCSGKSALAMDIARHQNGVVINADSMQVYRDLHILTARPSVADEAQVPHRLYGVLDAAYPGSVAWWREQALAAMEECWASGQMPILCGGTGMYLRALLEGLVEVPDPGEEARCEARQLIDDIGPAALHERLMEVDPSTAQTLRSNDSQRISRAWEVWRGTGRGLLAWRSEPGLPAADCRFISVRLDPPRPELRASIKLRFDQMIEAGALDEVAALVERGLDTALPAMRAHGVPELSAVLRQDTSLEEACDAAVLATGRYTRRQATWFRHHTLGKKEDSMDLLRRYPSFEQDSENYKEKIQNFISKRVDLRGVAS</sequence>
<dbReference type="Proteomes" id="UP000317214">
    <property type="component" value="Chromosome"/>
</dbReference>
<dbReference type="GO" id="GO:0006400">
    <property type="term" value="P:tRNA modification"/>
    <property type="evidence" value="ECO:0007669"/>
    <property type="project" value="TreeGrafter"/>
</dbReference>
<feature type="region of interest" description="Interaction with substrate tRNA" evidence="10">
    <location>
        <begin position="161"/>
        <end position="165"/>
    </location>
</feature>
<dbReference type="HAMAP" id="MF_00185">
    <property type="entry name" value="IPP_trans"/>
    <property type="match status" value="1"/>
</dbReference>
<dbReference type="EC" id="2.5.1.75" evidence="10"/>
<evidence type="ECO:0000256" key="5">
    <source>
        <dbReference type="ARBA" id="ARBA00022694"/>
    </source>
</evidence>
<dbReference type="PANTHER" id="PTHR11088">
    <property type="entry name" value="TRNA DIMETHYLALLYLTRANSFERASE"/>
    <property type="match status" value="1"/>
</dbReference>
<evidence type="ECO:0000256" key="10">
    <source>
        <dbReference type="HAMAP-Rule" id="MF_00185"/>
    </source>
</evidence>
<accession>A0A4Y6V7T9</accession>
<comment type="function">
    <text evidence="2 10 12">Catalyzes the transfer of a dimethylallyl group onto the adenine at position 37 in tRNAs that read codons beginning with uridine, leading to the formation of N6-(dimethylallyl)adenosine (i(6)A).</text>
</comment>
<evidence type="ECO:0000256" key="3">
    <source>
        <dbReference type="ARBA" id="ARBA00005842"/>
    </source>
</evidence>
<comment type="cofactor">
    <cofactor evidence="1 10">
        <name>Mg(2+)</name>
        <dbReference type="ChEBI" id="CHEBI:18420"/>
    </cofactor>
</comment>
<evidence type="ECO:0000256" key="1">
    <source>
        <dbReference type="ARBA" id="ARBA00001946"/>
    </source>
</evidence>
<evidence type="ECO:0000313" key="15">
    <source>
        <dbReference type="Proteomes" id="UP000317214"/>
    </source>
</evidence>
<dbReference type="InterPro" id="IPR039657">
    <property type="entry name" value="Dimethylallyltransferase"/>
</dbReference>
<evidence type="ECO:0000256" key="8">
    <source>
        <dbReference type="ARBA" id="ARBA00022842"/>
    </source>
</evidence>
<comment type="caution">
    <text evidence="10">Lacks conserved residue(s) required for the propagation of feature annotation.</text>
</comment>
<comment type="subunit">
    <text evidence="10">Monomer.</text>
</comment>
<evidence type="ECO:0000256" key="2">
    <source>
        <dbReference type="ARBA" id="ARBA00003213"/>
    </source>
</evidence>
<dbReference type="KEGG" id="ntn:D5366_05050"/>
<evidence type="ECO:0000256" key="11">
    <source>
        <dbReference type="RuleBase" id="RU003783"/>
    </source>
</evidence>
<keyword evidence="8 10" id="KW-0460">Magnesium</keyword>
<feature type="site" description="Interaction with substrate tRNA" evidence="10">
    <location>
        <position position="129"/>
    </location>
</feature>
<evidence type="ECO:0000256" key="13">
    <source>
        <dbReference type="RuleBase" id="RU003785"/>
    </source>
</evidence>
<dbReference type="Pfam" id="PF01715">
    <property type="entry name" value="IPPT"/>
    <property type="match status" value="1"/>
</dbReference>
<organism evidence="14 15">
    <name type="scientific">Neokomagataea tanensis</name>
    <dbReference type="NCBI Taxonomy" id="661191"/>
    <lineage>
        <taxon>Bacteria</taxon>
        <taxon>Pseudomonadati</taxon>
        <taxon>Pseudomonadota</taxon>
        <taxon>Alphaproteobacteria</taxon>
        <taxon>Acetobacterales</taxon>
        <taxon>Acetobacteraceae</taxon>
        <taxon>Neokomagataea</taxon>
    </lineage>
</organism>
<dbReference type="Gene3D" id="1.10.20.140">
    <property type="match status" value="1"/>
</dbReference>
<feature type="region of interest" description="Interaction with substrate tRNA" evidence="10">
    <location>
        <begin position="37"/>
        <end position="40"/>
    </location>
</feature>
<keyword evidence="6 10" id="KW-0547">Nucleotide-binding</keyword>
<dbReference type="RefSeq" id="WP_141492539.1">
    <property type="nucleotide sequence ID" value="NZ_CP032485.1"/>
</dbReference>
<dbReference type="GO" id="GO:0005524">
    <property type="term" value="F:ATP binding"/>
    <property type="evidence" value="ECO:0007669"/>
    <property type="project" value="UniProtKB-UniRule"/>
</dbReference>
<evidence type="ECO:0000256" key="9">
    <source>
        <dbReference type="ARBA" id="ARBA00049563"/>
    </source>
</evidence>
<dbReference type="GO" id="GO:0052381">
    <property type="term" value="F:tRNA dimethylallyltransferase activity"/>
    <property type="evidence" value="ECO:0007669"/>
    <property type="project" value="UniProtKB-UniRule"/>
</dbReference>
<comment type="similarity">
    <text evidence="3 10 13">Belongs to the IPP transferase family.</text>
</comment>
<name>A0A4Y6V7T9_9PROT</name>
<dbReference type="Gene3D" id="3.40.50.300">
    <property type="entry name" value="P-loop containing nucleotide triphosphate hydrolases"/>
    <property type="match status" value="1"/>
</dbReference>
<comment type="catalytic activity">
    <reaction evidence="9 10 11">
        <text>adenosine(37) in tRNA + dimethylallyl diphosphate = N(6)-dimethylallyladenosine(37) in tRNA + diphosphate</text>
        <dbReference type="Rhea" id="RHEA:26482"/>
        <dbReference type="Rhea" id="RHEA-COMP:10162"/>
        <dbReference type="Rhea" id="RHEA-COMP:10375"/>
        <dbReference type="ChEBI" id="CHEBI:33019"/>
        <dbReference type="ChEBI" id="CHEBI:57623"/>
        <dbReference type="ChEBI" id="CHEBI:74411"/>
        <dbReference type="ChEBI" id="CHEBI:74415"/>
        <dbReference type="EC" id="2.5.1.75"/>
    </reaction>
</comment>
<reference evidence="14 15" key="1">
    <citation type="submission" date="2018-09" db="EMBL/GenBank/DDBJ databases">
        <title>The complete genome sequence of Neokomagataea tanensis NBRC 106556(T).</title>
        <authorList>
            <person name="Chua K.-O."/>
            <person name="See-Too W.-S."/>
            <person name="Hong K.-W."/>
            <person name="Yin W.-F."/>
            <person name="Chan K.-G."/>
        </authorList>
    </citation>
    <scope>NUCLEOTIDE SEQUENCE [LARGE SCALE GENOMIC DNA]</scope>
    <source>
        <strain evidence="15">AH13 \ NBRC 106556</strain>
    </source>
</reference>
<protein>
    <recommendedName>
        <fullName evidence="10">tRNA dimethylallyltransferase</fullName>
        <ecNumber evidence="10">2.5.1.75</ecNumber>
    </recommendedName>
    <alternativeName>
        <fullName evidence="10">Dimethylallyl diphosphate:tRNA dimethylallyltransferase</fullName>
        <shortName evidence="10">DMAPP:tRNA dimethylallyltransferase</shortName>
        <shortName evidence="10">DMATase</shortName>
    </alternativeName>
    <alternativeName>
        <fullName evidence="10">Isopentenyl-diphosphate:tRNA isopentenyltransferase</fullName>
        <shortName evidence="10">IPP transferase</shortName>
        <shortName evidence="10">IPPT</shortName>
        <shortName evidence="10">IPTase</shortName>
    </alternativeName>
</protein>
<keyword evidence="5 10" id="KW-0819">tRNA processing</keyword>
<evidence type="ECO:0000256" key="4">
    <source>
        <dbReference type="ARBA" id="ARBA00022679"/>
    </source>
</evidence>
<dbReference type="NCBIfam" id="TIGR00174">
    <property type="entry name" value="miaA"/>
    <property type="match status" value="1"/>
</dbReference>
<keyword evidence="7 10" id="KW-0067">ATP-binding</keyword>
<dbReference type="EMBL" id="CP032485">
    <property type="protein sequence ID" value="QDH24701.1"/>
    <property type="molecule type" value="Genomic_DNA"/>
</dbReference>
<evidence type="ECO:0000256" key="12">
    <source>
        <dbReference type="RuleBase" id="RU003784"/>
    </source>
</evidence>
<dbReference type="PANTHER" id="PTHR11088:SF60">
    <property type="entry name" value="TRNA DIMETHYLALLYLTRANSFERASE"/>
    <property type="match status" value="1"/>
</dbReference>
<dbReference type="InterPro" id="IPR027417">
    <property type="entry name" value="P-loop_NTPase"/>
</dbReference>
<gene>
    <name evidence="10 14" type="primary">miaA</name>
    <name evidence="14" type="ORF">D5366_05050</name>
</gene>
<evidence type="ECO:0000256" key="7">
    <source>
        <dbReference type="ARBA" id="ARBA00022840"/>
    </source>
</evidence>
<dbReference type="InterPro" id="IPR018022">
    <property type="entry name" value="IPT"/>
</dbReference>
<keyword evidence="15" id="KW-1185">Reference proteome</keyword>
<feature type="binding site" evidence="10">
    <location>
        <begin position="12"/>
        <end position="19"/>
    </location>
    <ligand>
        <name>ATP</name>
        <dbReference type="ChEBI" id="CHEBI:30616"/>
    </ligand>
</feature>
<evidence type="ECO:0000256" key="6">
    <source>
        <dbReference type="ARBA" id="ARBA00022741"/>
    </source>
</evidence>
<feature type="binding site" evidence="10">
    <location>
        <begin position="14"/>
        <end position="19"/>
    </location>
    <ligand>
        <name>substrate</name>
    </ligand>
</feature>